<evidence type="ECO:0000256" key="1">
    <source>
        <dbReference type="SAM" id="MobiDB-lite"/>
    </source>
</evidence>
<reference evidence="2 3" key="1">
    <citation type="submission" date="2024-02" db="EMBL/GenBank/DDBJ databases">
        <title>Discinaceae phylogenomics.</title>
        <authorList>
            <person name="Dirks A.C."/>
            <person name="James T.Y."/>
        </authorList>
    </citation>
    <scope>NUCLEOTIDE SEQUENCE [LARGE SCALE GENOMIC DNA]</scope>
    <source>
        <strain evidence="2 3">ACD0624</strain>
    </source>
</reference>
<feature type="compositionally biased region" description="Polar residues" evidence="1">
    <location>
        <begin position="87"/>
        <end position="98"/>
    </location>
</feature>
<feature type="compositionally biased region" description="Polar residues" evidence="1">
    <location>
        <begin position="129"/>
        <end position="142"/>
    </location>
</feature>
<keyword evidence="3" id="KW-1185">Reference proteome</keyword>
<sequence length="209" mass="22748">MAIKSKGQIPARRRPRRQPRPVAISKASSAPSPPLPESDLDTFFESGPFSALCQGATGAEIAEDFKLLRVEIEEMANILLNSSSATTYKPSTLRTGASGNWEAPVTASTPLTPGAGTRRPSRTKVQKPPTESTEPLTPQSLNEDAFMGGSASIPVHDMKKYTSVVPPISFYNKLEVEPAQLRAKRRRLSEDGNRTTPDRAEKPRSILLH</sequence>
<dbReference type="Proteomes" id="UP001447188">
    <property type="component" value="Unassembled WGS sequence"/>
</dbReference>
<feature type="compositionally biased region" description="Basic and acidic residues" evidence="1">
    <location>
        <begin position="188"/>
        <end position="209"/>
    </location>
</feature>
<evidence type="ECO:0000313" key="3">
    <source>
        <dbReference type="Proteomes" id="UP001447188"/>
    </source>
</evidence>
<gene>
    <name evidence="2" type="ORF">Q9L58_007615</name>
</gene>
<name>A0ABR3GC21_9PEZI</name>
<feature type="region of interest" description="Disordered" evidence="1">
    <location>
        <begin position="1"/>
        <end position="47"/>
    </location>
</feature>
<protein>
    <submittedName>
        <fullName evidence="2">Uncharacterized protein</fullName>
    </submittedName>
</protein>
<feature type="region of interest" description="Disordered" evidence="1">
    <location>
        <begin position="179"/>
        <end position="209"/>
    </location>
</feature>
<organism evidence="2 3">
    <name type="scientific">Discina gigas</name>
    <dbReference type="NCBI Taxonomy" id="1032678"/>
    <lineage>
        <taxon>Eukaryota</taxon>
        <taxon>Fungi</taxon>
        <taxon>Dikarya</taxon>
        <taxon>Ascomycota</taxon>
        <taxon>Pezizomycotina</taxon>
        <taxon>Pezizomycetes</taxon>
        <taxon>Pezizales</taxon>
        <taxon>Discinaceae</taxon>
        <taxon>Discina</taxon>
    </lineage>
</organism>
<comment type="caution">
    <text evidence="2">The sequence shown here is derived from an EMBL/GenBank/DDBJ whole genome shotgun (WGS) entry which is preliminary data.</text>
</comment>
<proteinExistence type="predicted"/>
<accession>A0ABR3GC21</accession>
<feature type="region of interest" description="Disordered" evidence="1">
    <location>
        <begin position="87"/>
        <end position="144"/>
    </location>
</feature>
<feature type="compositionally biased region" description="Low complexity" evidence="1">
    <location>
        <begin position="20"/>
        <end position="30"/>
    </location>
</feature>
<evidence type="ECO:0000313" key="2">
    <source>
        <dbReference type="EMBL" id="KAL0633508.1"/>
    </source>
</evidence>
<dbReference type="EMBL" id="JBBBZM010000123">
    <property type="protein sequence ID" value="KAL0633508.1"/>
    <property type="molecule type" value="Genomic_DNA"/>
</dbReference>